<evidence type="ECO:0000259" key="9">
    <source>
        <dbReference type="Pfam" id="PF11412"/>
    </source>
</evidence>
<feature type="domain" description="Cytochrome C biogenesis protein transmembrane" evidence="8">
    <location>
        <begin position="297"/>
        <end position="509"/>
    </location>
</feature>
<dbReference type="InterPro" id="IPR036249">
    <property type="entry name" value="Thioredoxin-like_sf"/>
</dbReference>
<dbReference type="EMBL" id="CP029352">
    <property type="protein sequence ID" value="AWK85856.1"/>
    <property type="molecule type" value="Genomic_DNA"/>
</dbReference>
<dbReference type="KEGG" id="azz:DEW08_04410"/>
<feature type="transmembrane region" description="Helical" evidence="6">
    <location>
        <begin position="454"/>
        <end position="475"/>
    </location>
</feature>
<dbReference type="PANTHER" id="PTHR32234:SF3">
    <property type="entry name" value="SUPPRESSION OF COPPER SENSITIVITY PROTEIN"/>
    <property type="match status" value="1"/>
</dbReference>
<keyword evidence="7" id="KW-0732">Signal</keyword>
<accession>A0A2S2CN09</accession>
<dbReference type="Gene3D" id="3.40.30.10">
    <property type="entry name" value="Glutaredoxin"/>
    <property type="match status" value="1"/>
</dbReference>
<dbReference type="GO" id="GO:0045454">
    <property type="term" value="P:cell redox homeostasis"/>
    <property type="evidence" value="ECO:0007669"/>
    <property type="project" value="TreeGrafter"/>
</dbReference>
<feature type="transmembrane region" description="Helical" evidence="6">
    <location>
        <begin position="545"/>
        <end position="565"/>
    </location>
</feature>
<evidence type="ECO:0000256" key="4">
    <source>
        <dbReference type="ARBA" id="ARBA00022989"/>
    </source>
</evidence>
<evidence type="ECO:0000256" key="7">
    <source>
        <dbReference type="SAM" id="SignalP"/>
    </source>
</evidence>
<evidence type="ECO:0000259" key="8">
    <source>
        <dbReference type="Pfam" id="PF02683"/>
    </source>
</evidence>
<sequence length="696" mass="71712">MKRLAVLALTLFALALPGTVAAQPAAAAQSDGQGAWTKAGPVEARIVSSVTGTGDLTSLPIGLEVRLEPGWKTYWRSPGDAGFAPRLDWSASQNLKEAGLSYPAPHRFSVLGFETAGYDTEVLFPIRATLAEPGKPLDLALSAELLVCSDICVPQSVKLTLGVPEGPATPGPSANDIARAQSLVPRLQEEGGASLLKIDSVRARGTLLEVEATVADTFVSPDLFVETDPPLAFSAPTTSFSDGDRRVRMTLQATDAPAGTELSGRVLTMTLVDGSRAVESRATAGTGRAAGPAGGLLAMLGVALLGGLILNLMPCVLPVLSLKLLSVVKHGGKAPAAVRAGFLASAAGIVTSFLLLATALVAVKAAGGAVGWGIQFQQPLFLTFMVVLVTLFAANLWGVFEIPLPRLLADRLGGEGLAGPFATGAFATLLATPCSAPFLGTAVGFALAGGTLDVYAIFAALGIGLALPYLLVAAVPRVAGLLPRPGRWMAVLRRVLGFALALTAVWLLSVLAVQMGEVAAATVALLMIGLVAALWAGRTLTGRRWVGPALASVLALAAFGLPAAVGPSAGAATTVTEASLRWVPFDEAAIRDHVSAGRTVLVDVTADWCITCQANKKLVIGRGTVAKRLDDPALVTMRADWTRPDETIARFLADHGRYGIPFNIVYGPGAPDGIALPELLSESAVLAALDVASRKP</sequence>
<keyword evidence="4 6" id="KW-1133">Transmembrane helix</keyword>
<dbReference type="PANTHER" id="PTHR32234">
    <property type="entry name" value="THIOL:DISULFIDE INTERCHANGE PROTEIN DSBD"/>
    <property type="match status" value="1"/>
</dbReference>
<proteinExistence type="predicted"/>
<comment type="subcellular location">
    <subcellularLocation>
        <location evidence="1">Membrane</location>
        <topology evidence="1">Multi-pass membrane protein</topology>
    </subcellularLocation>
</comment>
<feature type="transmembrane region" description="Helical" evidence="6">
    <location>
        <begin position="296"/>
        <end position="320"/>
    </location>
</feature>
<dbReference type="InterPro" id="IPR035671">
    <property type="entry name" value="DsbD_gamma"/>
</dbReference>
<evidence type="ECO:0000256" key="2">
    <source>
        <dbReference type="ARBA" id="ARBA00022692"/>
    </source>
</evidence>
<reference evidence="11" key="1">
    <citation type="submission" date="2018-05" db="EMBL/GenBank/DDBJ databases">
        <title>Azospirillum thermophila sp. nov., a novel isolated from hot spring.</title>
        <authorList>
            <person name="Zhao Z."/>
        </authorList>
    </citation>
    <scope>NUCLEOTIDE SEQUENCE [LARGE SCALE GENOMIC DNA]</scope>
    <source>
        <strain evidence="11">CFH 70021</strain>
    </source>
</reference>
<feature type="signal peptide" evidence="7">
    <location>
        <begin position="1"/>
        <end position="22"/>
    </location>
</feature>
<dbReference type="AlphaFoldDB" id="A0A2S2CN09"/>
<dbReference type="InterPro" id="IPR003834">
    <property type="entry name" value="Cyt_c_assmbl_TM_dom"/>
</dbReference>
<dbReference type="Pfam" id="PF02683">
    <property type="entry name" value="DsbD_TM"/>
    <property type="match status" value="1"/>
</dbReference>
<feature type="transmembrane region" description="Helical" evidence="6">
    <location>
        <begin position="495"/>
        <end position="512"/>
    </location>
</feature>
<keyword evidence="2 6" id="KW-0812">Transmembrane</keyword>
<dbReference type="GO" id="GO:0017004">
    <property type="term" value="P:cytochrome complex assembly"/>
    <property type="evidence" value="ECO:0007669"/>
    <property type="project" value="UniProtKB-KW"/>
</dbReference>
<feature type="transmembrane region" description="Helical" evidence="6">
    <location>
        <begin position="380"/>
        <end position="400"/>
    </location>
</feature>
<keyword evidence="5 6" id="KW-0472">Membrane</keyword>
<dbReference type="GO" id="GO:0016020">
    <property type="term" value="C:membrane"/>
    <property type="evidence" value="ECO:0007669"/>
    <property type="project" value="UniProtKB-SubCell"/>
</dbReference>
<evidence type="ECO:0000313" key="10">
    <source>
        <dbReference type="EMBL" id="AWK85856.1"/>
    </source>
</evidence>
<evidence type="ECO:0000256" key="6">
    <source>
        <dbReference type="SAM" id="Phobius"/>
    </source>
</evidence>
<dbReference type="InterPro" id="IPR028250">
    <property type="entry name" value="DsbDN"/>
</dbReference>
<dbReference type="Proteomes" id="UP000245629">
    <property type="component" value="Chromosome 1"/>
</dbReference>
<organism evidence="10 11">
    <name type="scientific">Azospirillum thermophilum</name>
    <dbReference type="NCBI Taxonomy" id="2202148"/>
    <lineage>
        <taxon>Bacteria</taxon>
        <taxon>Pseudomonadati</taxon>
        <taxon>Pseudomonadota</taxon>
        <taxon>Alphaproteobacteria</taxon>
        <taxon>Rhodospirillales</taxon>
        <taxon>Azospirillaceae</taxon>
        <taxon>Azospirillum</taxon>
    </lineage>
</organism>
<dbReference type="OrthoDB" id="9811036at2"/>
<dbReference type="SUPFAM" id="SSF52833">
    <property type="entry name" value="Thioredoxin-like"/>
    <property type="match status" value="1"/>
</dbReference>
<dbReference type="CDD" id="cd02953">
    <property type="entry name" value="DsbDgamma"/>
    <property type="match status" value="1"/>
</dbReference>
<evidence type="ECO:0000256" key="1">
    <source>
        <dbReference type="ARBA" id="ARBA00004141"/>
    </source>
</evidence>
<feature type="transmembrane region" description="Helical" evidence="6">
    <location>
        <begin position="421"/>
        <end position="448"/>
    </location>
</feature>
<dbReference type="Pfam" id="PF13899">
    <property type="entry name" value="Thioredoxin_7"/>
    <property type="match status" value="1"/>
</dbReference>
<keyword evidence="3" id="KW-0201">Cytochrome c-type biogenesis</keyword>
<feature type="domain" description="Thiol:disulfide interchange protein DsbD N-terminal" evidence="9">
    <location>
        <begin position="60"/>
        <end position="161"/>
    </location>
</feature>
<name>A0A2S2CN09_9PROT</name>
<evidence type="ECO:0000313" key="11">
    <source>
        <dbReference type="Proteomes" id="UP000245629"/>
    </source>
</evidence>
<feature type="chain" id="PRO_5015503168" evidence="7">
    <location>
        <begin position="23"/>
        <end position="696"/>
    </location>
</feature>
<dbReference type="GO" id="GO:0015035">
    <property type="term" value="F:protein-disulfide reductase activity"/>
    <property type="evidence" value="ECO:0007669"/>
    <property type="project" value="TreeGrafter"/>
</dbReference>
<protein>
    <submittedName>
        <fullName evidence="10">Copper resistance protein</fullName>
    </submittedName>
</protein>
<evidence type="ECO:0000256" key="3">
    <source>
        <dbReference type="ARBA" id="ARBA00022748"/>
    </source>
</evidence>
<feature type="transmembrane region" description="Helical" evidence="6">
    <location>
        <begin position="341"/>
        <end position="374"/>
    </location>
</feature>
<dbReference type="Pfam" id="PF11412">
    <property type="entry name" value="DsbD_N"/>
    <property type="match status" value="1"/>
</dbReference>
<evidence type="ECO:0000256" key="5">
    <source>
        <dbReference type="ARBA" id="ARBA00023136"/>
    </source>
</evidence>
<keyword evidence="11" id="KW-1185">Reference proteome</keyword>
<feature type="transmembrane region" description="Helical" evidence="6">
    <location>
        <begin position="518"/>
        <end position="536"/>
    </location>
</feature>
<gene>
    <name evidence="10" type="ORF">DEW08_04410</name>
</gene>
<dbReference type="RefSeq" id="WP_109325272.1">
    <property type="nucleotide sequence ID" value="NZ_CP029352.1"/>
</dbReference>